<name>A0A2S2C221_9NOCA</name>
<dbReference type="PANTHER" id="PTHR36505">
    <property type="entry name" value="BLR1072 PROTEIN"/>
    <property type="match status" value="1"/>
</dbReference>
<dbReference type="Pfam" id="PF05239">
    <property type="entry name" value="PRC"/>
    <property type="match status" value="1"/>
</dbReference>
<dbReference type="OrthoDB" id="3712018at2"/>
<organism evidence="2 3">
    <name type="scientific">Rhodococcus oxybenzonivorans</name>
    <dbReference type="NCBI Taxonomy" id="1990687"/>
    <lineage>
        <taxon>Bacteria</taxon>
        <taxon>Bacillati</taxon>
        <taxon>Actinomycetota</taxon>
        <taxon>Actinomycetes</taxon>
        <taxon>Mycobacteriales</taxon>
        <taxon>Nocardiaceae</taxon>
        <taxon>Rhodococcus</taxon>
    </lineage>
</organism>
<keyword evidence="3" id="KW-1185">Reference proteome</keyword>
<dbReference type="InterPro" id="IPR027275">
    <property type="entry name" value="PRC-brl_dom"/>
</dbReference>
<dbReference type="SUPFAM" id="SSF50346">
    <property type="entry name" value="PRC-barrel domain"/>
    <property type="match status" value="1"/>
</dbReference>
<dbReference type="EMBL" id="CP021354">
    <property type="protein sequence ID" value="AWK74935.1"/>
    <property type="molecule type" value="Genomic_DNA"/>
</dbReference>
<dbReference type="Gene3D" id="3.90.50.10">
    <property type="entry name" value="Photosynthetic Reaction Center, subunit H, domain 2"/>
    <property type="match status" value="1"/>
</dbReference>
<dbReference type="GO" id="GO:0019684">
    <property type="term" value="P:photosynthesis, light reaction"/>
    <property type="evidence" value="ECO:0007669"/>
    <property type="project" value="InterPro"/>
</dbReference>
<sequence>MTESENQRTLIDLDEAALMLEHPAEDIRGRSVYDRDGHELGKIEGLIVDEAERKVRFLRIGSGGFLGFGKTARLVPVDAITRITDDAVHLDRSKEHVAGSDPYDPQVMPVSDFYRRLYEHYGYAPFWAAGYVYPYPPPPPPWPSTTT</sequence>
<dbReference type="Proteomes" id="UP000245711">
    <property type="component" value="Chromosome"/>
</dbReference>
<feature type="domain" description="PRC-barrel" evidence="1">
    <location>
        <begin position="22"/>
        <end position="96"/>
    </location>
</feature>
<evidence type="ECO:0000259" key="1">
    <source>
        <dbReference type="Pfam" id="PF05239"/>
    </source>
</evidence>
<accession>A0A2S2C221</accession>
<reference evidence="2 3" key="1">
    <citation type="submission" date="2017-05" db="EMBL/GenBank/DDBJ databases">
        <title>Isolation of Rhodococcus sp. S2-17 biodegrading of BP-3.</title>
        <authorList>
            <person name="Lee Y."/>
            <person name="Kim K.H."/>
            <person name="Chun B.H."/>
            <person name="Jung H.S."/>
            <person name="Jeon C.O."/>
        </authorList>
    </citation>
    <scope>NUCLEOTIDE SEQUENCE [LARGE SCALE GENOMIC DNA]</scope>
    <source>
        <strain evidence="2 3">S2-17</strain>
    </source>
</reference>
<dbReference type="RefSeq" id="WP_109334317.1">
    <property type="nucleotide sequence ID" value="NZ_CP021354.1"/>
</dbReference>
<dbReference type="InterPro" id="IPR011033">
    <property type="entry name" value="PRC_barrel-like_sf"/>
</dbReference>
<dbReference type="InterPro" id="IPR014747">
    <property type="entry name" value="Bac_photo_RC_H_C"/>
</dbReference>
<protein>
    <submittedName>
        <fullName evidence="2">PRC-barrel domain-containing protein</fullName>
    </submittedName>
</protein>
<proteinExistence type="predicted"/>
<evidence type="ECO:0000313" key="2">
    <source>
        <dbReference type="EMBL" id="AWK74935.1"/>
    </source>
</evidence>
<dbReference type="GO" id="GO:0030077">
    <property type="term" value="C:plasma membrane light-harvesting complex"/>
    <property type="evidence" value="ECO:0007669"/>
    <property type="project" value="InterPro"/>
</dbReference>
<dbReference type="PANTHER" id="PTHR36505:SF1">
    <property type="entry name" value="BLR1072 PROTEIN"/>
    <property type="match status" value="1"/>
</dbReference>
<dbReference type="AlphaFoldDB" id="A0A2S2C221"/>
<evidence type="ECO:0000313" key="3">
    <source>
        <dbReference type="Proteomes" id="UP000245711"/>
    </source>
</evidence>
<dbReference type="KEGG" id="roz:CBI38_28605"/>
<gene>
    <name evidence="2" type="ORF">CBI38_28605</name>
</gene>